<proteinExistence type="predicted"/>
<dbReference type="GeneID" id="20087019"/>
<name>A0A024TU65_9STRA</name>
<dbReference type="EMBL" id="KI913974">
    <property type="protein sequence ID" value="ETV97171.1"/>
    <property type="molecule type" value="Genomic_DNA"/>
</dbReference>
<feature type="compositionally biased region" description="Basic and acidic residues" evidence="1">
    <location>
        <begin position="25"/>
        <end position="44"/>
    </location>
</feature>
<protein>
    <submittedName>
        <fullName evidence="2">Uncharacterized protein</fullName>
    </submittedName>
</protein>
<evidence type="ECO:0000256" key="1">
    <source>
        <dbReference type="SAM" id="MobiDB-lite"/>
    </source>
</evidence>
<evidence type="ECO:0000313" key="2">
    <source>
        <dbReference type="EMBL" id="ETV97171.1"/>
    </source>
</evidence>
<gene>
    <name evidence="2" type="ORF">H310_09969</name>
</gene>
<feature type="compositionally biased region" description="Low complexity" evidence="1">
    <location>
        <begin position="1"/>
        <end position="24"/>
    </location>
</feature>
<reference evidence="2" key="1">
    <citation type="submission" date="2013-12" db="EMBL/GenBank/DDBJ databases">
        <title>The Genome Sequence of Aphanomyces invadans NJM9701.</title>
        <authorList>
            <consortium name="The Broad Institute Genomics Platform"/>
            <person name="Russ C."/>
            <person name="Tyler B."/>
            <person name="van West P."/>
            <person name="Dieguez-Uribeondo J."/>
            <person name="Young S.K."/>
            <person name="Zeng Q."/>
            <person name="Gargeya S."/>
            <person name="Fitzgerald M."/>
            <person name="Abouelleil A."/>
            <person name="Alvarado L."/>
            <person name="Chapman S.B."/>
            <person name="Gainer-Dewar J."/>
            <person name="Goldberg J."/>
            <person name="Griggs A."/>
            <person name="Gujja S."/>
            <person name="Hansen M."/>
            <person name="Howarth C."/>
            <person name="Imamovic A."/>
            <person name="Ireland A."/>
            <person name="Larimer J."/>
            <person name="McCowan C."/>
            <person name="Murphy C."/>
            <person name="Pearson M."/>
            <person name="Poon T.W."/>
            <person name="Priest M."/>
            <person name="Roberts A."/>
            <person name="Saif S."/>
            <person name="Shea T."/>
            <person name="Sykes S."/>
            <person name="Wortman J."/>
            <person name="Nusbaum C."/>
            <person name="Birren B."/>
        </authorList>
    </citation>
    <scope>NUCLEOTIDE SEQUENCE [LARGE SCALE GENOMIC DNA]</scope>
    <source>
        <strain evidence="2">NJM9701</strain>
    </source>
</reference>
<dbReference type="RefSeq" id="XP_008874417.1">
    <property type="nucleotide sequence ID" value="XM_008876195.1"/>
</dbReference>
<dbReference type="OrthoDB" id="72988at2759"/>
<dbReference type="AlphaFoldDB" id="A0A024TU65"/>
<accession>A0A024TU65</accession>
<feature type="region of interest" description="Disordered" evidence="1">
    <location>
        <begin position="112"/>
        <end position="132"/>
    </location>
</feature>
<organism evidence="2">
    <name type="scientific">Aphanomyces invadans</name>
    <dbReference type="NCBI Taxonomy" id="157072"/>
    <lineage>
        <taxon>Eukaryota</taxon>
        <taxon>Sar</taxon>
        <taxon>Stramenopiles</taxon>
        <taxon>Oomycota</taxon>
        <taxon>Saprolegniomycetes</taxon>
        <taxon>Saprolegniales</taxon>
        <taxon>Verrucalvaceae</taxon>
        <taxon>Aphanomyces</taxon>
    </lineage>
</organism>
<feature type="region of interest" description="Disordered" evidence="1">
    <location>
        <begin position="1"/>
        <end position="44"/>
    </location>
</feature>
<sequence>MASSHNASNASSGDSKVSAVSSSSHPDHCKTSYAKNKDHARMKVHDTVHKEKLSAYGKEYYKRNRESELHRLKTYRAKNLGRDLERKKRWYARNRDRILAYAKAYDLKNRDKRNAYQRERRRRMKEQATKGSGEPVVLAFPIEPSMQPKPLGLQPDVAIDDQELSRRMEKATFSRQLNLSFLLNPLV</sequence>
<dbReference type="VEuPathDB" id="FungiDB:H310_09969"/>